<proteinExistence type="inferred from homology"/>
<gene>
    <name evidence="11" type="ORF">A3I41_04115</name>
</gene>
<evidence type="ECO:0000313" key="11">
    <source>
        <dbReference type="EMBL" id="OGL87134.1"/>
    </source>
</evidence>
<keyword evidence="5" id="KW-0378">Hydrolase</keyword>
<dbReference type="Pfam" id="PF00730">
    <property type="entry name" value="HhH-GPD"/>
    <property type="match status" value="1"/>
</dbReference>
<sequence length="297" mass="34745">MTTASKLLQWYKRHRRDLPWRKTRDPYRILVSEVMLQQTQVDRVKMFYAAWIPRFPNWKRLASASNEDVIRMWAGLGYNRRALMLRDAARQVVERGVPTTTEGWRAIKGIGPYTSSAISAFAQKKRVMPIDTNIRRVLGRLLLGKPFPQPRDDERIQKVVNDFLPHRGNYFDVPQAIFDLATDICQKSPKCIECPLRRECPSAKKFLSGRVRIPKQMIKKAVESRHAEKLYPDRIYRGRILKAVRESKNGMPIGRIGPIIDPYFDQIVDSEWIEKMISRLIKDQLIEIVRGKLFLKK</sequence>
<dbReference type="GO" id="GO:0035485">
    <property type="term" value="F:adenine/guanine mispair binding"/>
    <property type="evidence" value="ECO:0007669"/>
    <property type="project" value="TreeGrafter"/>
</dbReference>
<dbReference type="GO" id="GO:0032357">
    <property type="term" value="F:oxidized purine DNA binding"/>
    <property type="evidence" value="ECO:0007669"/>
    <property type="project" value="TreeGrafter"/>
</dbReference>
<dbReference type="Proteomes" id="UP000176593">
    <property type="component" value="Unassembled WGS sequence"/>
</dbReference>
<dbReference type="Gene3D" id="1.10.340.30">
    <property type="entry name" value="Hypothetical protein, domain 2"/>
    <property type="match status" value="1"/>
</dbReference>
<dbReference type="Gene3D" id="1.10.1670.10">
    <property type="entry name" value="Helix-hairpin-Helix base-excision DNA repair enzymes (C-terminal)"/>
    <property type="match status" value="1"/>
</dbReference>
<dbReference type="SMART" id="SM00478">
    <property type="entry name" value="ENDO3c"/>
    <property type="match status" value="1"/>
</dbReference>
<dbReference type="InterPro" id="IPR044298">
    <property type="entry name" value="MIG/MutY"/>
</dbReference>
<dbReference type="SUPFAM" id="SSF48150">
    <property type="entry name" value="DNA-glycosylase"/>
    <property type="match status" value="1"/>
</dbReference>
<evidence type="ECO:0000256" key="2">
    <source>
        <dbReference type="ARBA" id="ARBA00008343"/>
    </source>
</evidence>
<keyword evidence="4" id="KW-0227">DNA damage</keyword>
<dbReference type="EMBL" id="MGEQ01000003">
    <property type="protein sequence ID" value="OGL87134.1"/>
    <property type="molecule type" value="Genomic_DNA"/>
</dbReference>
<keyword evidence="8" id="KW-0234">DNA repair</keyword>
<dbReference type="InterPro" id="IPR023170">
    <property type="entry name" value="HhH_base_excis_C"/>
</dbReference>
<protein>
    <recommendedName>
        <fullName evidence="10">HhH-GPD domain-containing protein</fullName>
    </recommendedName>
</protein>
<accession>A0A1F7VAY2</accession>
<evidence type="ECO:0000256" key="6">
    <source>
        <dbReference type="ARBA" id="ARBA00023004"/>
    </source>
</evidence>
<feature type="domain" description="HhH-GPD" evidence="10">
    <location>
        <begin position="35"/>
        <end position="183"/>
    </location>
</feature>
<dbReference type="PANTHER" id="PTHR42944">
    <property type="entry name" value="ADENINE DNA GLYCOSYLASE"/>
    <property type="match status" value="1"/>
</dbReference>
<dbReference type="GO" id="GO:0046872">
    <property type="term" value="F:metal ion binding"/>
    <property type="evidence" value="ECO:0007669"/>
    <property type="project" value="UniProtKB-KW"/>
</dbReference>
<keyword evidence="7" id="KW-0411">Iron-sulfur</keyword>
<dbReference type="GO" id="GO:0006284">
    <property type="term" value="P:base-excision repair"/>
    <property type="evidence" value="ECO:0007669"/>
    <property type="project" value="InterPro"/>
</dbReference>
<name>A0A1F7VAY2_9BACT</name>
<dbReference type="GO" id="GO:0051536">
    <property type="term" value="F:iron-sulfur cluster binding"/>
    <property type="evidence" value="ECO:0007669"/>
    <property type="project" value="UniProtKB-KW"/>
</dbReference>
<evidence type="ECO:0000259" key="10">
    <source>
        <dbReference type="SMART" id="SM00478"/>
    </source>
</evidence>
<dbReference type="GO" id="GO:0034039">
    <property type="term" value="F:8-oxo-7,8-dihydroguanine DNA N-glycosylase activity"/>
    <property type="evidence" value="ECO:0007669"/>
    <property type="project" value="TreeGrafter"/>
</dbReference>
<evidence type="ECO:0000256" key="9">
    <source>
        <dbReference type="ARBA" id="ARBA00023295"/>
    </source>
</evidence>
<comment type="cofactor">
    <cofactor evidence="1">
        <name>[4Fe-4S] cluster</name>
        <dbReference type="ChEBI" id="CHEBI:49883"/>
    </cofactor>
</comment>
<dbReference type="AlphaFoldDB" id="A0A1F7VAY2"/>
<comment type="similarity">
    <text evidence="2">Belongs to the Nth/MutY family.</text>
</comment>
<comment type="caution">
    <text evidence="11">The sequence shown here is derived from an EMBL/GenBank/DDBJ whole genome shotgun (WGS) entry which is preliminary data.</text>
</comment>
<dbReference type="InterPro" id="IPR003265">
    <property type="entry name" value="HhH-GPD_domain"/>
</dbReference>
<evidence type="ECO:0000256" key="1">
    <source>
        <dbReference type="ARBA" id="ARBA00001966"/>
    </source>
</evidence>
<evidence type="ECO:0000256" key="5">
    <source>
        <dbReference type="ARBA" id="ARBA00022801"/>
    </source>
</evidence>
<organism evidence="11 12">
    <name type="scientific">Candidatus Uhrbacteria bacterium RIFCSPLOWO2_02_FULL_48_18</name>
    <dbReference type="NCBI Taxonomy" id="1802408"/>
    <lineage>
        <taxon>Bacteria</taxon>
        <taxon>Candidatus Uhriibacteriota</taxon>
    </lineage>
</organism>
<evidence type="ECO:0000256" key="3">
    <source>
        <dbReference type="ARBA" id="ARBA00022723"/>
    </source>
</evidence>
<dbReference type="GO" id="GO:0000701">
    <property type="term" value="F:purine-specific mismatch base pair DNA N-glycosylase activity"/>
    <property type="evidence" value="ECO:0007669"/>
    <property type="project" value="TreeGrafter"/>
</dbReference>
<evidence type="ECO:0000256" key="8">
    <source>
        <dbReference type="ARBA" id="ARBA00023204"/>
    </source>
</evidence>
<evidence type="ECO:0000256" key="7">
    <source>
        <dbReference type="ARBA" id="ARBA00023014"/>
    </source>
</evidence>
<dbReference type="InterPro" id="IPR011257">
    <property type="entry name" value="DNA_glycosylase"/>
</dbReference>
<keyword evidence="6" id="KW-0408">Iron</keyword>
<dbReference type="GO" id="GO:0006298">
    <property type="term" value="P:mismatch repair"/>
    <property type="evidence" value="ECO:0007669"/>
    <property type="project" value="TreeGrafter"/>
</dbReference>
<evidence type="ECO:0000313" key="12">
    <source>
        <dbReference type="Proteomes" id="UP000176593"/>
    </source>
</evidence>
<keyword evidence="3" id="KW-0479">Metal-binding</keyword>
<dbReference type="PANTHER" id="PTHR42944:SF1">
    <property type="entry name" value="ADENINE DNA GLYCOSYLASE"/>
    <property type="match status" value="1"/>
</dbReference>
<keyword evidence="9" id="KW-0326">Glycosidase</keyword>
<evidence type="ECO:0000256" key="4">
    <source>
        <dbReference type="ARBA" id="ARBA00022763"/>
    </source>
</evidence>
<reference evidence="11 12" key="1">
    <citation type="journal article" date="2016" name="Nat. Commun.">
        <title>Thousands of microbial genomes shed light on interconnected biogeochemical processes in an aquifer system.</title>
        <authorList>
            <person name="Anantharaman K."/>
            <person name="Brown C.T."/>
            <person name="Hug L.A."/>
            <person name="Sharon I."/>
            <person name="Castelle C.J."/>
            <person name="Probst A.J."/>
            <person name="Thomas B.C."/>
            <person name="Singh A."/>
            <person name="Wilkins M.J."/>
            <person name="Karaoz U."/>
            <person name="Brodie E.L."/>
            <person name="Williams K.H."/>
            <person name="Hubbard S.S."/>
            <person name="Banfield J.F."/>
        </authorList>
    </citation>
    <scope>NUCLEOTIDE SEQUENCE [LARGE SCALE GENOMIC DNA]</scope>
</reference>
<dbReference type="CDD" id="cd00056">
    <property type="entry name" value="ENDO3c"/>
    <property type="match status" value="1"/>
</dbReference>